<organism evidence="2 3">
    <name type="scientific">Catenuloplanes atrovinosus</name>
    <dbReference type="NCBI Taxonomy" id="137266"/>
    <lineage>
        <taxon>Bacteria</taxon>
        <taxon>Bacillati</taxon>
        <taxon>Actinomycetota</taxon>
        <taxon>Actinomycetes</taxon>
        <taxon>Micromonosporales</taxon>
        <taxon>Micromonosporaceae</taxon>
        <taxon>Catenuloplanes</taxon>
    </lineage>
</organism>
<reference evidence="2" key="1">
    <citation type="submission" date="2023-07" db="EMBL/GenBank/DDBJ databases">
        <title>Sequencing the genomes of 1000 actinobacteria strains.</title>
        <authorList>
            <person name="Klenk H.-P."/>
        </authorList>
    </citation>
    <scope>NUCLEOTIDE SEQUENCE</scope>
    <source>
        <strain evidence="2">DSM 44707</strain>
    </source>
</reference>
<name>A0AAE4CA51_9ACTN</name>
<dbReference type="AlphaFoldDB" id="A0AAE4CA51"/>
<gene>
    <name evidence="2" type="ORF">J2S41_001053</name>
</gene>
<dbReference type="RefSeq" id="WP_310363749.1">
    <property type="nucleotide sequence ID" value="NZ_JAVDYB010000001.1"/>
</dbReference>
<feature type="compositionally biased region" description="Acidic residues" evidence="1">
    <location>
        <begin position="153"/>
        <end position="167"/>
    </location>
</feature>
<evidence type="ECO:0000256" key="1">
    <source>
        <dbReference type="SAM" id="MobiDB-lite"/>
    </source>
</evidence>
<feature type="region of interest" description="Disordered" evidence="1">
    <location>
        <begin position="152"/>
        <end position="208"/>
    </location>
</feature>
<keyword evidence="3" id="KW-1185">Reference proteome</keyword>
<protein>
    <submittedName>
        <fullName evidence="2">Uncharacterized protein</fullName>
    </submittedName>
</protein>
<feature type="compositionally biased region" description="Pro residues" evidence="1">
    <location>
        <begin position="169"/>
        <end position="187"/>
    </location>
</feature>
<accession>A0AAE4CA51</accession>
<evidence type="ECO:0000313" key="3">
    <source>
        <dbReference type="Proteomes" id="UP001183643"/>
    </source>
</evidence>
<dbReference type="Proteomes" id="UP001183643">
    <property type="component" value="Unassembled WGS sequence"/>
</dbReference>
<sequence length="208" mass="23496">MTDAEYEYRYQMVYEQGRKRVMSDDPAELLDHLIPGYLDLPEELHPALRLSHAEESVHRLQQRINVAFGLDESDPERWRLLTTERTRPPAIEAWSGPVPLVLVAAHYAPHTELPRPREEDGRIVWLDTEDDDSYLRSVALAGDIFLAMRVTDEPEPVDEPEEPETPENPETPEPAQVTPPPPPPPNLPQWSMPFSTASSGPAGDVPLN</sequence>
<dbReference type="EMBL" id="JAVDYB010000001">
    <property type="protein sequence ID" value="MDR7274275.1"/>
    <property type="molecule type" value="Genomic_DNA"/>
</dbReference>
<evidence type="ECO:0000313" key="2">
    <source>
        <dbReference type="EMBL" id="MDR7274275.1"/>
    </source>
</evidence>
<comment type="caution">
    <text evidence="2">The sequence shown here is derived from an EMBL/GenBank/DDBJ whole genome shotgun (WGS) entry which is preliminary data.</text>
</comment>
<proteinExistence type="predicted"/>